<evidence type="ECO:0000313" key="1">
    <source>
        <dbReference type="EMBL" id="KAK7327886.1"/>
    </source>
</evidence>
<keyword evidence="2" id="KW-1185">Reference proteome</keyword>
<dbReference type="EMBL" id="JAYMYQ010000005">
    <property type="protein sequence ID" value="KAK7327886.1"/>
    <property type="molecule type" value="Genomic_DNA"/>
</dbReference>
<dbReference type="AlphaFoldDB" id="A0AAN9L2M1"/>
<sequence>MSLDEMCSCNDKRFDMYVKDKDSNGKGFSYGNDFVSERIVGNKIQSICVHLEHFLELEDKSNSVSGPRNGTHRSFSLFCSGLAKMH</sequence>
<gene>
    <name evidence="1" type="ORF">VNO77_21979</name>
</gene>
<organism evidence="1 2">
    <name type="scientific">Canavalia gladiata</name>
    <name type="common">Sword bean</name>
    <name type="synonym">Dolichos gladiatus</name>
    <dbReference type="NCBI Taxonomy" id="3824"/>
    <lineage>
        <taxon>Eukaryota</taxon>
        <taxon>Viridiplantae</taxon>
        <taxon>Streptophyta</taxon>
        <taxon>Embryophyta</taxon>
        <taxon>Tracheophyta</taxon>
        <taxon>Spermatophyta</taxon>
        <taxon>Magnoliopsida</taxon>
        <taxon>eudicotyledons</taxon>
        <taxon>Gunneridae</taxon>
        <taxon>Pentapetalae</taxon>
        <taxon>rosids</taxon>
        <taxon>fabids</taxon>
        <taxon>Fabales</taxon>
        <taxon>Fabaceae</taxon>
        <taxon>Papilionoideae</taxon>
        <taxon>50 kb inversion clade</taxon>
        <taxon>NPAAA clade</taxon>
        <taxon>indigoferoid/millettioid clade</taxon>
        <taxon>Phaseoleae</taxon>
        <taxon>Canavalia</taxon>
    </lineage>
</organism>
<accession>A0AAN9L2M1</accession>
<comment type="caution">
    <text evidence="1">The sequence shown here is derived from an EMBL/GenBank/DDBJ whole genome shotgun (WGS) entry which is preliminary data.</text>
</comment>
<reference evidence="1 2" key="1">
    <citation type="submission" date="2024-01" db="EMBL/GenBank/DDBJ databases">
        <title>The genomes of 5 underutilized Papilionoideae crops provide insights into root nodulation and disease resistanc.</title>
        <authorList>
            <person name="Jiang F."/>
        </authorList>
    </citation>
    <scope>NUCLEOTIDE SEQUENCE [LARGE SCALE GENOMIC DNA]</scope>
    <source>
        <strain evidence="1">LVBAO_FW01</strain>
        <tissue evidence="1">Leaves</tissue>
    </source>
</reference>
<proteinExistence type="predicted"/>
<evidence type="ECO:0000313" key="2">
    <source>
        <dbReference type="Proteomes" id="UP001367508"/>
    </source>
</evidence>
<protein>
    <submittedName>
        <fullName evidence="1">Uncharacterized protein</fullName>
    </submittedName>
</protein>
<dbReference type="Proteomes" id="UP001367508">
    <property type="component" value="Unassembled WGS sequence"/>
</dbReference>
<name>A0AAN9L2M1_CANGL</name>